<reference evidence="2 3" key="1">
    <citation type="journal article" date="2019" name="Genome Biol. Evol.">
        <title>Insights into the evolution of the New World diploid cottons (Gossypium, subgenus Houzingenia) based on genome sequencing.</title>
        <authorList>
            <person name="Grover C.E."/>
            <person name="Arick M.A. 2nd"/>
            <person name="Thrash A."/>
            <person name="Conover J.L."/>
            <person name="Sanders W.S."/>
            <person name="Peterson D.G."/>
            <person name="Frelichowski J.E."/>
            <person name="Scheffler J.A."/>
            <person name="Scheffler B.E."/>
            <person name="Wendel J.F."/>
        </authorList>
    </citation>
    <scope>NUCLEOTIDE SEQUENCE [LARGE SCALE GENOMIC DNA]</scope>
    <source>
        <strain evidence="2">6</strain>
        <tissue evidence="2">Leaf</tissue>
    </source>
</reference>
<keyword evidence="1" id="KW-0472">Membrane</keyword>
<dbReference type="PANTHER" id="PTHR36393">
    <property type="entry name" value="SULFATE ADENYLYLTRANSFERASE SUBUNIT"/>
    <property type="match status" value="1"/>
</dbReference>
<name>A0A7J9K0M8_9ROSI</name>
<evidence type="ECO:0000313" key="3">
    <source>
        <dbReference type="Proteomes" id="UP000593575"/>
    </source>
</evidence>
<gene>
    <name evidence="2" type="ORF">Goarm_005671</name>
</gene>
<keyword evidence="1" id="KW-0812">Transmembrane</keyword>
<organism evidence="2 3">
    <name type="scientific">Gossypium armourianum</name>
    <dbReference type="NCBI Taxonomy" id="34283"/>
    <lineage>
        <taxon>Eukaryota</taxon>
        <taxon>Viridiplantae</taxon>
        <taxon>Streptophyta</taxon>
        <taxon>Embryophyta</taxon>
        <taxon>Tracheophyta</taxon>
        <taxon>Spermatophyta</taxon>
        <taxon>Magnoliopsida</taxon>
        <taxon>eudicotyledons</taxon>
        <taxon>Gunneridae</taxon>
        <taxon>Pentapetalae</taxon>
        <taxon>rosids</taxon>
        <taxon>malvids</taxon>
        <taxon>Malvales</taxon>
        <taxon>Malvaceae</taxon>
        <taxon>Malvoideae</taxon>
        <taxon>Gossypium</taxon>
    </lineage>
</organism>
<protein>
    <submittedName>
        <fullName evidence="2">Uncharacterized protein</fullName>
    </submittedName>
</protein>
<keyword evidence="3" id="KW-1185">Reference proteome</keyword>
<dbReference type="EMBL" id="JABFAE010000010">
    <property type="protein sequence ID" value="MBA0839990.1"/>
    <property type="molecule type" value="Genomic_DNA"/>
</dbReference>
<dbReference type="Proteomes" id="UP000593575">
    <property type="component" value="Unassembled WGS sequence"/>
</dbReference>
<proteinExistence type="predicted"/>
<evidence type="ECO:0000256" key="1">
    <source>
        <dbReference type="SAM" id="Phobius"/>
    </source>
</evidence>
<sequence>MAQVLNLNSLGSSSLFTTRPESSGFLSINASRTQHVGRNWSSLVLRLKCNGRFSCLFSDNRREWGLIPSGENYVKCHPFGVKQPLNSSVLSPGWVGTLRRAQGPEEAVGASVHRWSSTPSGKSEVWSQTTPQQVSIVPEQERFARLDRAWLGDKSLVRSGDNIDSLTGPFPVWLQEQARKALESALGGKKTEFEKWNKEIKRREEAGGGDNAGGGGWFGWGGRFGWSNGDHFWQEAQQASLAILGIIVMYLVIAKGELLLAVIFNPLLYALRGTRDGFSYVTSKILGNGPVDSSNTVNNEAYVQVSAKESVLRKWGNN</sequence>
<feature type="transmembrane region" description="Helical" evidence="1">
    <location>
        <begin position="241"/>
        <end position="264"/>
    </location>
</feature>
<keyword evidence="1" id="KW-1133">Transmembrane helix</keyword>
<evidence type="ECO:0000313" key="2">
    <source>
        <dbReference type="EMBL" id="MBA0839990.1"/>
    </source>
</evidence>
<accession>A0A7J9K0M8</accession>
<dbReference type="PANTHER" id="PTHR36393:SF1">
    <property type="entry name" value="SULFATE ADENYLYLTRANSFERASE SUBUNIT"/>
    <property type="match status" value="1"/>
</dbReference>
<comment type="caution">
    <text evidence="2">The sequence shown here is derived from an EMBL/GenBank/DDBJ whole genome shotgun (WGS) entry which is preliminary data.</text>
</comment>
<dbReference type="AlphaFoldDB" id="A0A7J9K0M8"/>